<feature type="region of interest" description="Disordered" evidence="4">
    <location>
        <begin position="73"/>
        <end position="112"/>
    </location>
</feature>
<keyword evidence="7" id="KW-1185">Reference proteome</keyword>
<protein>
    <recommendedName>
        <fullName evidence="2">NIF3-like protein 1</fullName>
    </recommendedName>
</protein>
<comment type="similarity">
    <text evidence="1">Belongs to the GTP cyclohydrolase I type 2/NIF3 family.</text>
</comment>
<dbReference type="FunFam" id="3.40.1390.30:FF:000001">
    <property type="entry name" value="GTP cyclohydrolase 1 type 2"/>
    <property type="match status" value="1"/>
</dbReference>
<dbReference type="GO" id="GO:0046872">
    <property type="term" value="F:metal ion binding"/>
    <property type="evidence" value="ECO:0007669"/>
    <property type="project" value="UniProtKB-KW"/>
</dbReference>
<dbReference type="PANTHER" id="PTHR13799">
    <property type="entry name" value="NGG1 INTERACTING FACTOR 3"/>
    <property type="match status" value="1"/>
</dbReference>
<dbReference type="AlphaFoldDB" id="A0A8J2P377"/>
<gene>
    <name evidence="6" type="ORF">AFUS01_LOCUS11499</name>
</gene>
<comment type="caution">
    <text evidence="6">The sequence shown here is derived from an EMBL/GenBank/DDBJ whole genome shotgun (WGS) entry which is preliminary data.</text>
</comment>
<feature type="domain" description="HTH psq-type" evidence="5">
    <location>
        <begin position="29"/>
        <end position="60"/>
    </location>
</feature>
<dbReference type="NCBIfam" id="TIGR00486">
    <property type="entry name" value="YbgI_SA1388"/>
    <property type="match status" value="1"/>
</dbReference>
<dbReference type="GO" id="GO:0003677">
    <property type="term" value="F:DNA binding"/>
    <property type="evidence" value="ECO:0007669"/>
    <property type="project" value="InterPro"/>
</dbReference>
<feature type="binding site" evidence="3">
    <location>
        <position position="479"/>
    </location>
    <ligand>
        <name>a divalent metal cation</name>
        <dbReference type="ChEBI" id="CHEBI:60240"/>
        <label>1</label>
    </ligand>
</feature>
<dbReference type="Proteomes" id="UP000708208">
    <property type="component" value="Unassembled WGS sequence"/>
</dbReference>
<proteinExistence type="inferred from homology"/>
<evidence type="ECO:0000256" key="4">
    <source>
        <dbReference type="SAM" id="MobiDB-lite"/>
    </source>
</evidence>
<sequence>MDLYGMETKLFQGIIIPKAEKPLRHSYSREDLKNAVDAVKTGRMKQREAERVFGVPRRTIFDNLSRDPLLLLTGKRKTRRKKSEGQEQDQHFQSFDSNGDQNSEPWNKKLKMSPTPDLNTEYYNACDHFILDNFCEVKLEIGQSNTDTSRNKVISNCKKMGTSTLASVEQALNGWLKPKVFAESWDNVGLLMGSGRSTKEEKSITNILLCNDLTTKVVKEAISSKSDLVIAYHPPIFSPLKAVAYGSWKEEIVAKCLAHDIAVYSPHTTLDCVIGGINDKIMESIRSIQPEGSTLEAITPAFLGKSPTGIEYRSVAKNISALYSAIPLNDISDITVAFDVSNIVTGHKDSATLKIYSSKDADEGRLEEIEDIAKSLNIPEFMESTPAGPAALGAGRILRFKTPVKIGDVVENLRVCTGVRNIKLAEGNKPEILSVALCVGSGASILKGLNVDAVITGEMTHHDVLDCLEAQQSVILCGHADSERHYLPALAEIVKIITQCENVCVSSAEQSLFRFV</sequence>
<name>A0A8J2P377_9HEXA</name>
<evidence type="ECO:0000256" key="3">
    <source>
        <dbReference type="PIRSR" id="PIRSR602678-1"/>
    </source>
</evidence>
<feature type="binding site" evidence="3">
    <location>
        <position position="233"/>
    </location>
    <ligand>
        <name>a divalent metal cation</name>
        <dbReference type="ChEBI" id="CHEBI:60240"/>
        <label>1</label>
    </ligand>
</feature>
<feature type="binding site" evidence="3">
    <location>
        <position position="483"/>
    </location>
    <ligand>
        <name>a divalent metal cation</name>
        <dbReference type="ChEBI" id="CHEBI:60240"/>
        <label>1</label>
    </ligand>
</feature>
<evidence type="ECO:0000313" key="6">
    <source>
        <dbReference type="EMBL" id="CAG7722360.1"/>
    </source>
</evidence>
<dbReference type="EMBL" id="CAJVCH010088534">
    <property type="protein sequence ID" value="CAG7722360.1"/>
    <property type="molecule type" value="Genomic_DNA"/>
</dbReference>
<dbReference type="OrthoDB" id="3345469at2759"/>
<feature type="compositionally biased region" description="Polar residues" evidence="4">
    <location>
        <begin position="91"/>
        <end position="105"/>
    </location>
</feature>
<evidence type="ECO:0000256" key="2">
    <source>
        <dbReference type="ARBA" id="ARBA00019069"/>
    </source>
</evidence>
<dbReference type="Pfam" id="PF05225">
    <property type="entry name" value="HTH_psq"/>
    <property type="match status" value="1"/>
</dbReference>
<feature type="binding site" evidence="3">
    <location>
        <position position="271"/>
    </location>
    <ligand>
        <name>a divalent metal cation</name>
        <dbReference type="ChEBI" id="CHEBI:60240"/>
        <label>1</label>
    </ligand>
</feature>
<reference evidence="6" key="1">
    <citation type="submission" date="2021-06" db="EMBL/GenBank/DDBJ databases">
        <authorList>
            <person name="Hodson N. C."/>
            <person name="Mongue J. A."/>
            <person name="Jaron S. K."/>
        </authorList>
    </citation>
    <scope>NUCLEOTIDE SEQUENCE</scope>
</reference>
<organism evidence="6 7">
    <name type="scientific">Allacma fusca</name>
    <dbReference type="NCBI Taxonomy" id="39272"/>
    <lineage>
        <taxon>Eukaryota</taxon>
        <taxon>Metazoa</taxon>
        <taxon>Ecdysozoa</taxon>
        <taxon>Arthropoda</taxon>
        <taxon>Hexapoda</taxon>
        <taxon>Collembola</taxon>
        <taxon>Symphypleona</taxon>
        <taxon>Sminthuridae</taxon>
        <taxon>Allacma</taxon>
    </lineage>
</organism>
<dbReference type="Pfam" id="PF01784">
    <property type="entry name" value="DUF34_NIF3"/>
    <property type="match status" value="1"/>
</dbReference>
<keyword evidence="3" id="KW-0479">Metal-binding</keyword>
<accession>A0A8J2P377</accession>
<evidence type="ECO:0000256" key="1">
    <source>
        <dbReference type="ARBA" id="ARBA00006964"/>
    </source>
</evidence>
<evidence type="ECO:0000259" key="5">
    <source>
        <dbReference type="Pfam" id="PF05225"/>
    </source>
</evidence>
<dbReference type="InterPro" id="IPR002678">
    <property type="entry name" value="DUF34/NIF3"/>
</dbReference>
<dbReference type="InterPro" id="IPR007889">
    <property type="entry name" value="HTH_Psq"/>
</dbReference>
<evidence type="ECO:0000313" key="7">
    <source>
        <dbReference type="Proteomes" id="UP000708208"/>
    </source>
</evidence>
<dbReference type="PANTHER" id="PTHR13799:SF13">
    <property type="entry name" value="NIF3-LIKE PROTEIN 1"/>
    <property type="match status" value="1"/>
</dbReference>
<dbReference type="GO" id="GO:0005739">
    <property type="term" value="C:mitochondrion"/>
    <property type="evidence" value="ECO:0007669"/>
    <property type="project" value="TreeGrafter"/>
</dbReference>